<protein>
    <submittedName>
        <fullName evidence="3">F-box/WD repeat-containing protein lin-23</fullName>
    </submittedName>
</protein>
<proteinExistence type="predicted"/>
<feature type="region of interest" description="Disordered" evidence="2">
    <location>
        <begin position="31"/>
        <end position="58"/>
    </location>
</feature>
<dbReference type="InterPro" id="IPR036322">
    <property type="entry name" value="WD40_repeat_dom_sf"/>
</dbReference>
<dbReference type="PANTHER" id="PTHR22844:SF334">
    <property type="entry name" value="PROTEIN JINGUBANG-LIKE"/>
    <property type="match status" value="1"/>
</dbReference>
<feature type="compositionally biased region" description="Polar residues" evidence="2">
    <location>
        <begin position="40"/>
        <end position="57"/>
    </location>
</feature>
<name>A0A830D437_9LAMI</name>
<keyword evidence="4" id="KW-1185">Reference proteome</keyword>
<dbReference type="InterPro" id="IPR001680">
    <property type="entry name" value="WD40_rpt"/>
</dbReference>
<dbReference type="OrthoDB" id="674604at2759"/>
<feature type="repeat" description="WD" evidence="1">
    <location>
        <begin position="207"/>
        <end position="239"/>
    </location>
</feature>
<evidence type="ECO:0000313" key="3">
    <source>
        <dbReference type="EMBL" id="GFQ01926.1"/>
    </source>
</evidence>
<dbReference type="Proteomes" id="UP000653305">
    <property type="component" value="Unassembled WGS sequence"/>
</dbReference>
<evidence type="ECO:0000256" key="1">
    <source>
        <dbReference type="PROSITE-ProRule" id="PRU00221"/>
    </source>
</evidence>
<keyword evidence="1" id="KW-0853">WD repeat</keyword>
<sequence>MKTSSTVYHNTASSDPNALRKQTLIQNNHFQSNGEEDHNNNNPFRFTATAPESSSPVNHPATLPWDISSASPIYKSPWSSQAPPENYAHTGLRGSLVREEGHIYSLAAAGDLLYTGSESKNIRVWKNQKEFSGFKSSSGLVKAIIIAGDRIFSGHQDGQIRIWSASPKNPSVHKKIGTMPTFKAKIKSSFKTSIKHLDAISCLTLILLQQESAVTALAADPSSAFLYCGSSDGLVNFWERGKNGLTHGGVLKGHKLAVLCLATAGNLAFSGSADTNICVWRRDGGVHTCLSVLIGHGGPVKCLAVEEEKGGYRDRQYLVYSGSIDKSVKIWRVAEAAAMMQPPPGTPPVAVATKKQHQVEEYDNSWADFSNVERGEMRKY</sequence>
<organism evidence="3 4">
    <name type="scientific">Phtheirospermum japonicum</name>
    <dbReference type="NCBI Taxonomy" id="374723"/>
    <lineage>
        <taxon>Eukaryota</taxon>
        <taxon>Viridiplantae</taxon>
        <taxon>Streptophyta</taxon>
        <taxon>Embryophyta</taxon>
        <taxon>Tracheophyta</taxon>
        <taxon>Spermatophyta</taxon>
        <taxon>Magnoliopsida</taxon>
        <taxon>eudicotyledons</taxon>
        <taxon>Gunneridae</taxon>
        <taxon>Pentapetalae</taxon>
        <taxon>asterids</taxon>
        <taxon>lamiids</taxon>
        <taxon>Lamiales</taxon>
        <taxon>Orobanchaceae</taxon>
        <taxon>Orobanchaceae incertae sedis</taxon>
        <taxon>Phtheirospermum</taxon>
    </lineage>
</organism>
<comment type="caution">
    <text evidence="3">The sequence shown here is derived from an EMBL/GenBank/DDBJ whole genome shotgun (WGS) entry which is preliminary data.</text>
</comment>
<evidence type="ECO:0000313" key="4">
    <source>
        <dbReference type="Proteomes" id="UP000653305"/>
    </source>
</evidence>
<gene>
    <name evidence="3" type="ORF">PHJA_002336500</name>
</gene>
<dbReference type="AlphaFoldDB" id="A0A830D437"/>
<dbReference type="SUPFAM" id="SSF50978">
    <property type="entry name" value="WD40 repeat-like"/>
    <property type="match status" value="1"/>
</dbReference>
<dbReference type="InterPro" id="IPR015943">
    <property type="entry name" value="WD40/YVTN_repeat-like_dom_sf"/>
</dbReference>
<accession>A0A830D437</accession>
<dbReference type="SMART" id="SM00320">
    <property type="entry name" value="WD40"/>
    <property type="match status" value="5"/>
</dbReference>
<dbReference type="Pfam" id="PF00400">
    <property type="entry name" value="WD40"/>
    <property type="match status" value="4"/>
</dbReference>
<feature type="repeat" description="WD" evidence="1">
    <location>
        <begin position="293"/>
        <end position="341"/>
    </location>
</feature>
<dbReference type="EMBL" id="BMAC01000717">
    <property type="protein sequence ID" value="GFQ01926.1"/>
    <property type="molecule type" value="Genomic_DNA"/>
</dbReference>
<dbReference type="Gene3D" id="2.130.10.10">
    <property type="entry name" value="YVTN repeat-like/Quinoprotein amine dehydrogenase"/>
    <property type="match status" value="2"/>
</dbReference>
<dbReference type="PROSITE" id="PS50082">
    <property type="entry name" value="WD_REPEATS_2"/>
    <property type="match status" value="2"/>
</dbReference>
<reference evidence="3" key="1">
    <citation type="submission" date="2020-07" db="EMBL/GenBank/DDBJ databases">
        <title>Ethylene signaling mediates host invasion by parasitic plants.</title>
        <authorList>
            <person name="Yoshida S."/>
        </authorList>
    </citation>
    <scope>NUCLEOTIDE SEQUENCE</scope>
    <source>
        <strain evidence="3">Okayama</strain>
    </source>
</reference>
<evidence type="ECO:0000256" key="2">
    <source>
        <dbReference type="SAM" id="MobiDB-lite"/>
    </source>
</evidence>
<dbReference type="PANTHER" id="PTHR22844">
    <property type="entry name" value="F-BOX AND WD40 DOMAIN PROTEIN"/>
    <property type="match status" value="1"/>
</dbReference>
<dbReference type="InterPro" id="IPR045182">
    <property type="entry name" value="JINGUBANG-like"/>
</dbReference>